<proteinExistence type="predicted"/>
<name>A0A2D1AF85_9GAMA</name>
<feature type="compositionally biased region" description="Basic residues" evidence="1">
    <location>
        <begin position="1"/>
        <end position="11"/>
    </location>
</feature>
<feature type="region of interest" description="Disordered" evidence="1">
    <location>
        <begin position="92"/>
        <end position="124"/>
    </location>
</feature>
<evidence type="ECO:0000313" key="2">
    <source>
        <dbReference type="EMBL" id="ATA58245.1"/>
    </source>
</evidence>
<feature type="region of interest" description="Disordered" evidence="1">
    <location>
        <begin position="1"/>
        <end position="35"/>
    </location>
</feature>
<keyword evidence="3" id="KW-1185">Reference proteome</keyword>
<dbReference type="OrthoDB" id="10661at10239"/>
<evidence type="ECO:0000313" key="3">
    <source>
        <dbReference type="Proteomes" id="UP000290797"/>
    </source>
</evidence>
<reference evidence="2" key="1">
    <citation type="journal article" date="2018" name="Virology">
        <title>Isolation, characterization and prevalence of a novel Gammaherpesvirus in Eptesicus fuscus, the North American big brown bat.</title>
        <authorList>
            <person name="Subudhi S."/>
            <person name="Rapin N."/>
            <person name="Dorville N."/>
            <person name="Hill J.E."/>
            <person name="Town J."/>
            <person name="Willis C.K."/>
            <person name="Bollinger T.K."/>
            <person name="Misra V."/>
        </authorList>
    </citation>
    <scope>NUCLEOTIDE SEQUENCE</scope>
</reference>
<accession>A0A2D1AF85</accession>
<dbReference type="Proteomes" id="UP000290797">
    <property type="component" value="Segment"/>
</dbReference>
<evidence type="ECO:0000256" key="1">
    <source>
        <dbReference type="SAM" id="MobiDB-lite"/>
    </source>
</evidence>
<sequence length="555" mass="61251">MSLPLRLRRRNASMSEDLFQARPGRQSQDRPTRTMNTRTWSRIHEATDGHRDTEAEALRLLREVTLSRGAEDCGAEPAGGCGGGGENRVGCGGSSTAPRLGARGGSKKKSASGARHQNREDQGVTARFFGSLRRSCTRSSSRRAANDGPWEIRVGSNYVRLSNRHDLMITPDNPQLPPCQSLSEMLREHMGGTLFEFDTTRWWPSCLRTYFLVYGHPENQVHIQPVFVRDPSADFRAQVLNPPRKITMLSKGSVRWCILPVVVLEIRGIYLRCLPEEKQAAFTDSCALRGTHLHSTEPRLFFSGRLRTDGARSLPYLIAPRTSAMSKRFAMLHASHGAAYKANSVHMSENYARVSVGGSCIGPEFDESVSVGMTMVDEATVAFDRNPMVCHPWVQTLTHVPIIYQGPPVVVAPGQSVLIQYNNRYTSSSLPDLTAMIINPRVCGELRIRETEWPQDMTAELDVQNTSGLPVRITTGVELGMAVFLLAASPGAKQYLPGLSITLPGKISILTSSVCSFKRLARVRSDEDYARTLFGSDLSRNFAASHYTSVTVPAT</sequence>
<dbReference type="Pfam" id="PF04797">
    <property type="entry name" value="Herpes_ORF11"/>
    <property type="match status" value="1"/>
</dbReference>
<protein>
    <submittedName>
        <fullName evidence="2">ORF11</fullName>
    </submittedName>
</protein>
<dbReference type="EMBL" id="MF385016">
    <property type="protein sequence ID" value="ATA58245.1"/>
    <property type="molecule type" value="Genomic_DNA"/>
</dbReference>
<organism evidence="2">
    <name type="scientific">vespertilionid gammaherpesvirus 3</name>
    <dbReference type="NCBI Taxonomy" id="2846598"/>
    <lineage>
        <taxon>Viruses</taxon>
        <taxon>Duplodnaviria</taxon>
        <taxon>Heunggongvirae</taxon>
        <taxon>Peploviricota</taxon>
        <taxon>Herviviricetes</taxon>
        <taxon>Herpesvirales</taxon>
        <taxon>Orthoherpesviridae</taxon>
        <taxon>Gammaherpesvirinae</taxon>
        <taxon>Patagivirus</taxon>
        <taxon>Patagivirus vespertilionidgamma3</taxon>
    </lineage>
</organism>
<dbReference type="InterPro" id="IPR006882">
    <property type="entry name" value="Herpes_Orf11"/>
</dbReference>